<comment type="caution">
    <text evidence="4">The sequence shown here is derived from an EMBL/GenBank/DDBJ whole genome shotgun (WGS) entry which is preliminary data.</text>
</comment>
<evidence type="ECO:0000313" key="4">
    <source>
        <dbReference type="EMBL" id="NIY71574.1"/>
    </source>
</evidence>
<dbReference type="SFLD" id="SFLDG01140">
    <property type="entry name" value="C2.B:_Phosphomannomutase_and_P"/>
    <property type="match status" value="1"/>
</dbReference>
<protein>
    <submittedName>
        <fullName evidence="4">HAD-IIB family hydrolase</fullName>
    </submittedName>
</protein>
<evidence type="ECO:0000256" key="3">
    <source>
        <dbReference type="ARBA" id="ARBA00022842"/>
    </source>
</evidence>
<organism evidence="4 5">
    <name type="scientific">Marivivens donghaensis</name>
    <dbReference type="NCBI Taxonomy" id="1699413"/>
    <lineage>
        <taxon>Bacteria</taxon>
        <taxon>Pseudomonadati</taxon>
        <taxon>Pseudomonadota</taxon>
        <taxon>Alphaproteobacteria</taxon>
        <taxon>Rhodobacterales</taxon>
        <taxon>Paracoccaceae</taxon>
        <taxon>Marivivens group</taxon>
        <taxon>Marivivens</taxon>
    </lineage>
</organism>
<dbReference type="RefSeq" id="WP_167636505.1">
    <property type="nucleotide sequence ID" value="NZ_JAATOP010000002.1"/>
</dbReference>
<dbReference type="Gene3D" id="3.30.980.20">
    <property type="entry name" value="Putative mannosyl-3-phosphoglycerate phosphatase, domain 2"/>
    <property type="match status" value="1"/>
</dbReference>
<dbReference type="NCBIfam" id="TIGR01486">
    <property type="entry name" value="HAD-SF-IIB-MPGP"/>
    <property type="match status" value="1"/>
</dbReference>
<dbReference type="SFLD" id="SFLDS00003">
    <property type="entry name" value="Haloacid_Dehalogenase"/>
    <property type="match status" value="1"/>
</dbReference>
<dbReference type="SUPFAM" id="SSF56784">
    <property type="entry name" value="HAD-like"/>
    <property type="match status" value="1"/>
</dbReference>
<evidence type="ECO:0000256" key="1">
    <source>
        <dbReference type="ARBA" id="ARBA00022723"/>
    </source>
</evidence>
<keyword evidence="5" id="KW-1185">Reference proteome</keyword>
<gene>
    <name evidence="4" type="ORF">HCZ30_03900</name>
</gene>
<sequence>MPRIAVFSDLDGTLLDHSTYSWEPARPALERLKSNGIMLVLASSKTAAELVPLRSEMGFDHCPCIVENGAGIIAAGEEAGSEAIVHDALMNAVSQMPEALRQKFESFSDWGAEGIAEHTGLARDAAEAAGKRQFSEPGVWNGTDAELEDFIANLAEQEVHARHGGRYLTLSFGANKADRMKEIAGSADAEFTLALGDAPNDIEMIEAATHGVIIKNGHGNPMPELQGEADKRIIRTAKEGPAGWNDAVNHFLDHVENGQNWHKGVELG</sequence>
<dbReference type="InterPro" id="IPR006379">
    <property type="entry name" value="HAD-SF_hydro_IIB"/>
</dbReference>
<dbReference type="PANTHER" id="PTHR10000:SF8">
    <property type="entry name" value="HAD SUPERFAMILY HYDROLASE-LIKE, TYPE 3"/>
    <property type="match status" value="1"/>
</dbReference>
<dbReference type="NCBIfam" id="TIGR01484">
    <property type="entry name" value="HAD-SF-IIB"/>
    <property type="match status" value="1"/>
</dbReference>
<proteinExistence type="predicted"/>
<keyword evidence="1" id="KW-0479">Metal-binding</keyword>
<dbReference type="InterPro" id="IPR023214">
    <property type="entry name" value="HAD_sf"/>
</dbReference>
<dbReference type="Proteomes" id="UP000709466">
    <property type="component" value="Unassembled WGS sequence"/>
</dbReference>
<dbReference type="PANTHER" id="PTHR10000">
    <property type="entry name" value="PHOSPHOSERINE PHOSPHATASE"/>
    <property type="match status" value="1"/>
</dbReference>
<reference evidence="4 5" key="1">
    <citation type="submission" date="2020-03" db="EMBL/GenBank/DDBJ databases">
        <title>Bacterial isolates of synthetic phycosphere.</title>
        <authorList>
            <person name="Fu H."/>
            <person name="Moran M.A."/>
        </authorList>
    </citation>
    <scope>NUCLEOTIDE SEQUENCE [LARGE SCALE GENOMIC DNA]</scope>
    <source>
        <strain evidence="4 5">HF1</strain>
    </source>
</reference>
<dbReference type="InterPro" id="IPR036412">
    <property type="entry name" value="HAD-like_sf"/>
</dbReference>
<dbReference type="GO" id="GO:0016787">
    <property type="term" value="F:hydrolase activity"/>
    <property type="evidence" value="ECO:0007669"/>
    <property type="project" value="UniProtKB-KW"/>
</dbReference>
<keyword evidence="3" id="KW-0460">Magnesium</keyword>
<dbReference type="Pfam" id="PF08282">
    <property type="entry name" value="Hydrolase_3"/>
    <property type="match status" value="2"/>
</dbReference>
<name>A0ABX0VXE7_9RHOB</name>
<dbReference type="SFLD" id="SFLDG01142">
    <property type="entry name" value="C2.B.2:_Mannosyl-3-phosphoglyc"/>
    <property type="match status" value="1"/>
</dbReference>
<accession>A0ABX0VXE7</accession>
<evidence type="ECO:0000313" key="5">
    <source>
        <dbReference type="Proteomes" id="UP000709466"/>
    </source>
</evidence>
<dbReference type="InterPro" id="IPR006381">
    <property type="entry name" value="HAD-SF-IIB-MPGP"/>
</dbReference>
<keyword evidence="2 4" id="KW-0378">Hydrolase</keyword>
<dbReference type="Gene3D" id="3.40.50.1000">
    <property type="entry name" value="HAD superfamily/HAD-like"/>
    <property type="match status" value="1"/>
</dbReference>
<evidence type="ECO:0000256" key="2">
    <source>
        <dbReference type="ARBA" id="ARBA00022801"/>
    </source>
</evidence>
<dbReference type="EMBL" id="JAATOP010000002">
    <property type="protein sequence ID" value="NIY71574.1"/>
    <property type="molecule type" value="Genomic_DNA"/>
</dbReference>